<dbReference type="PANTHER" id="PTHR44145:SF3">
    <property type="entry name" value="DNAJ HOMOLOG SUBFAMILY A MEMBER 3, MITOCHONDRIAL"/>
    <property type="match status" value="1"/>
</dbReference>
<protein>
    <submittedName>
        <fullName evidence="4">Heat shock protein DnaJ</fullName>
    </submittedName>
</protein>
<feature type="region of interest" description="Disordered" evidence="2">
    <location>
        <begin position="1"/>
        <end position="26"/>
    </location>
</feature>
<dbReference type="AlphaFoldDB" id="A0A1U9JWL0"/>
<dbReference type="SUPFAM" id="SSF46565">
    <property type="entry name" value="Chaperone J-domain"/>
    <property type="match status" value="1"/>
</dbReference>
<proteinExistence type="predicted"/>
<dbReference type="InterPro" id="IPR036869">
    <property type="entry name" value="J_dom_sf"/>
</dbReference>
<dbReference type="KEGG" id="thd:BHV28_15790"/>
<dbReference type="STRING" id="1902579.BHV28_15790"/>
<evidence type="ECO:0000256" key="2">
    <source>
        <dbReference type="SAM" id="MobiDB-lite"/>
    </source>
</evidence>
<feature type="compositionally biased region" description="Polar residues" evidence="2">
    <location>
        <begin position="94"/>
        <end position="113"/>
    </location>
</feature>
<evidence type="ECO:0000313" key="5">
    <source>
        <dbReference type="Proteomes" id="UP000188912"/>
    </source>
</evidence>
<organism evidence="4 5">
    <name type="scientific">Candidatus Tokpelaia hoelldobleri</name>
    <dbReference type="NCBI Taxonomy" id="1902579"/>
    <lineage>
        <taxon>Bacteria</taxon>
        <taxon>Pseudomonadati</taxon>
        <taxon>Pseudomonadota</taxon>
        <taxon>Alphaproteobacteria</taxon>
        <taxon>Hyphomicrobiales</taxon>
        <taxon>Candidatus Tokpelaia</taxon>
    </lineage>
</organism>
<dbReference type="PANTHER" id="PTHR44145">
    <property type="entry name" value="DNAJ HOMOLOG SUBFAMILY A MEMBER 3, MITOCHONDRIAL"/>
    <property type="match status" value="1"/>
</dbReference>
<feature type="domain" description="J" evidence="3">
    <location>
        <begin position="147"/>
        <end position="204"/>
    </location>
</feature>
<dbReference type="Proteomes" id="UP000188912">
    <property type="component" value="Chromosome"/>
</dbReference>
<dbReference type="PRINTS" id="PR00625">
    <property type="entry name" value="JDOMAIN"/>
</dbReference>
<reference evidence="4 5" key="2">
    <citation type="journal article" date="2016" name="Sci. Rep.">
        <title>The genome of Rhizobiales bacteria in predatory ants reveals urease gene functions but no genes for nitrogen fixation.</title>
        <authorList>
            <person name="Neuvonen M.M."/>
            <person name="Tamarit D."/>
            <person name="Naslund K."/>
            <person name="Liebig J."/>
            <person name="Feldhaar H."/>
            <person name="Moran N.A."/>
            <person name="Guy L."/>
            <person name="Andersson S.G."/>
        </authorList>
    </citation>
    <scope>NUCLEOTIDE SEQUENCE [LARGE SCALE GENOMIC DNA]</scope>
    <source>
        <strain evidence="4 5">Hsal</strain>
    </source>
</reference>
<dbReference type="SMART" id="SM00271">
    <property type="entry name" value="DnaJ"/>
    <property type="match status" value="1"/>
</dbReference>
<dbReference type="InterPro" id="IPR001623">
    <property type="entry name" value="DnaJ_domain"/>
</dbReference>
<dbReference type="EMBL" id="CP017315">
    <property type="protein sequence ID" value="AQS42259.1"/>
    <property type="molecule type" value="Genomic_DNA"/>
</dbReference>
<keyword evidence="4" id="KW-0346">Stress response</keyword>
<name>A0A1U9JWL0_9HYPH</name>
<evidence type="ECO:0000259" key="3">
    <source>
        <dbReference type="PROSITE" id="PS50076"/>
    </source>
</evidence>
<dbReference type="Gene3D" id="1.10.287.110">
    <property type="entry name" value="DnaJ domain"/>
    <property type="match status" value="1"/>
</dbReference>
<dbReference type="CDD" id="cd06257">
    <property type="entry name" value="DnaJ"/>
    <property type="match status" value="1"/>
</dbReference>
<accession>A0A1U9JWL0</accession>
<dbReference type="PROSITE" id="PS50076">
    <property type="entry name" value="DNAJ_2"/>
    <property type="match status" value="1"/>
</dbReference>
<dbReference type="InterPro" id="IPR051938">
    <property type="entry name" value="Apopto_cytoskel_mod"/>
</dbReference>
<keyword evidence="5" id="KW-1185">Reference proteome</keyword>
<feature type="region of interest" description="Disordered" evidence="2">
    <location>
        <begin position="89"/>
        <end position="113"/>
    </location>
</feature>
<reference evidence="4 5" key="1">
    <citation type="journal article" date="2010" name="Science">
        <title>Genomic comparison of the ants Camponotus floridanus and Harpegnathos saltator.</title>
        <authorList>
            <person name="Bonasio R."/>
            <person name="Zhang G."/>
            <person name="Ye C."/>
            <person name="Mutti N.S."/>
            <person name="Fang X."/>
            <person name="Qin N."/>
            <person name="Donahue G."/>
            <person name="Yang P."/>
            <person name="Li Q."/>
            <person name="Li C."/>
            <person name="Zhang P."/>
            <person name="Huang Z."/>
            <person name="Berger S.L."/>
            <person name="Reinberg D."/>
            <person name="Wang J."/>
            <person name="Liebig J."/>
        </authorList>
    </citation>
    <scope>NUCLEOTIDE SEQUENCE [LARGE SCALE GENOMIC DNA]</scope>
    <source>
        <strain evidence="4 5">Hsal</strain>
    </source>
</reference>
<evidence type="ECO:0000256" key="1">
    <source>
        <dbReference type="ARBA" id="ARBA00023186"/>
    </source>
</evidence>
<keyword evidence="1" id="KW-0143">Chaperone</keyword>
<dbReference type="Pfam" id="PF00226">
    <property type="entry name" value="DnaJ"/>
    <property type="match status" value="1"/>
</dbReference>
<sequence>MSSSSKYFDSIRISASKKTRAEPEAAPCQWAGCDKPGTHKAPAGRNREGQYFHFCIDHVREYNKNFNYFSGLSDSEIAKFQKDAITGHRPTWKAASNGTPPRTSNSFSQLRSGSAASQRRLHGVFNTFQEGRARAAPVRRLKTLERKAFVTLELEAGASADKIKAQYKLLVKRHHPDSNGGDRSSEERFREVLQAYNLLKKAGFC</sequence>
<gene>
    <name evidence="4" type="primary">dnaJ</name>
    <name evidence="4" type="ORF">BHV28_15790</name>
</gene>
<evidence type="ECO:0000313" key="4">
    <source>
        <dbReference type="EMBL" id="AQS42259.1"/>
    </source>
</evidence>